<sequence>MRTLKRETVDRSSATAHEEMKMGMEPLSCREEALFSNRDCTVWQCRCGIYHVQIHAATLHLTAAQFDRVARVFKLMMGSAAGAGTLSPMPQAGLERK</sequence>
<evidence type="ECO:0000313" key="1">
    <source>
        <dbReference type="EMBL" id="NKE70415.1"/>
    </source>
</evidence>
<organism evidence="1 2">
    <name type="scientific">Candidatus Manganitrophus noduliformans</name>
    <dbReference type="NCBI Taxonomy" id="2606439"/>
    <lineage>
        <taxon>Bacteria</taxon>
        <taxon>Pseudomonadati</taxon>
        <taxon>Nitrospirota</taxon>
        <taxon>Nitrospiria</taxon>
        <taxon>Candidatus Troglogloeales</taxon>
        <taxon>Candidatus Manganitrophaceae</taxon>
        <taxon>Candidatus Manganitrophus</taxon>
    </lineage>
</organism>
<proteinExistence type="predicted"/>
<accession>A0A7X6DNI2</accession>
<keyword evidence="2" id="KW-1185">Reference proteome</keyword>
<dbReference type="RefSeq" id="WP_168058664.1">
    <property type="nucleotide sequence ID" value="NZ_VTOW01000001.1"/>
</dbReference>
<dbReference type="Proteomes" id="UP000534783">
    <property type="component" value="Unassembled WGS sequence"/>
</dbReference>
<gene>
    <name evidence="1" type="ORF">MNODULE_06645</name>
</gene>
<comment type="caution">
    <text evidence="1">The sequence shown here is derived from an EMBL/GenBank/DDBJ whole genome shotgun (WGS) entry which is preliminary data.</text>
</comment>
<reference evidence="1 2" key="1">
    <citation type="journal article" date="2020" name="Nature">
        <title>Bacterial chemolithoautotrophy via manganese oxidation.</title>
        <authorList>
            <person name="Yu H."/>
            <person name="Leadbetter J.R."/>
        </authorList>
    </citation>
    <scope>NUCLEOTIDE SEQUENCE [LARGE SCALE GENOMIC DNA]</scope>
    <source>
        <strain evidence="1 2">Mn-1</strain>
    </source>
</reference>
<dbReference type="AlphaFoldDB" id="A0A7X6DNI2"/>
<dbReference type="EMBL" id="VTOW01000001">
    <property type="protein sequence ID" value="NKE70415.1"/>
    <property type="molecule type" value="Genomic_DNA"/>
</dbReference>
<name>A0A7X6DNI2_9BACT</name>
<protein>
    <submittedName>
        <fullName evidence="1">Uncharacterized protein</fullName>
    </submittedName>
</protein>
<evidence type="ECO:0000313" key="2">
    <source>
        <dbReference type="Proteomes" id="UP000534783"/>
    </source>
</evidence>